<evidence type="ECO:0000313" key="10">
    <source>
        <dbReference type="Proteomes" id="UP000608071"/>
    </source>
</evidence>
<dbReference type="InterPro" id="IPR012340">
    <property type="entry name" value="NA-bd_OB-fold"/>
</dbReference>
<reference evidence="9 10" key="1">
    <citation type="submission" date="2020-08" db="EMBL/GenBank/DDBJ databases">
        <title>A Genomic Blueprint of the Chicken Gut Microbiome.</title>
        <authorList>
            <person name="Gilroy R."/>
            <person name="Ravi A."/>
            <person name="Getino M."/>
            <person name="Pursley I."/>
            <person name="Horton D.L."/>
            <person name="Alikhan N.-F."/>
            <person name="Baker D."/>
            <person name="Gharbi K."/>
            <person name="Hall N."/>
            <person name="Watson M."/>
            <person name="Adriaenssens E.M."/>
            <person name="Foster-Nyarko E."/>
            <person name="Jarju S."/>
            <person name="Secka A."/>
            <person name="Antonio M."/>
            <person name="Oren A."/>
            <person name="Chaudhuri R."/>
            <person name="La Ragione R.M."/>
            <person name="Hildebrand F."/>
            <person name="Pallen M.J."/>
        </authorList>
    </citation>
    <scope>NUCLEOTIDE SEQUENCE [LARGE SCALE GENOMIC DNA]</scope>
    <source>
        <strain evidence="9 10">Sa2BVA9</strain>
    </source>
</reference>
<comment type="caution">
    <text evidence="9">The sequence shown here is derived from an EMBL/GenBank/DDBJ whole genome shotgun (WGS) entry which is preliminary data.</text>
</comment>
<keyword evidence="4 5" id="KW-0472">Membrane</keyword>
<dbReference type="PANTHER" id="PTHR33507">
    <property type="entry name" value="INNER MEMBRANE PROTEIN YBBJ"/>
    <property type="match status" value="1"/>
</dbReference>
<dbReference type="SUPFAM" id="SSF52096">
    <property type="entry name" value="ClpP/crotonase"/>
    <property type="match status" value="1"/>
</dbReference>
<dbReference type="Pfam" id="PF01957">
    <property type="entry name" value="NfeD"/>
    <property type="match status" value="1"/>
</dbReference>
<organism evidence="9 10">
    <name type="scientific">Paenibacillus gallinarum</name>
    <dbReference type="NCBI Taxonomy" id="2762232"/>
    <lineage>
        <taxon>Bacteria</taxon>
        <taxon>Bacillati</taxon>
        <taxon>Bacillota</taxon>
        <taxon>Bacilli</taxon>
        <taxon>Bacillales</taxon>
        <taxon>Paenibacillaceae</taxon>
        <taxon>Paenibacillus</taxon>
    </lineage>
</organism>
<dbReference type="InterPro" id="IPR052165">
    <property type="entry name" value="Membrane_assoc_protease"/>
</dbReference>
<evidence type="ECO:0000256" key="4">
    <source>
        <dbReference type="ARBA" id="ARBA00023136"/>
    </source>
</evidence>
<feature type="transmembrane region" description="Helical" evidence="5">
    <location>
        <begin position="298"/>
        <end position="315"/>
    </location>
</feature>
<name>A0ABR8SWA8_9BACL</name>
<dbReference type="Proteomes" id="UP000608071">
    <property type="component" value="Unassembled WGS sequence"/>
</dbReference>
<feature type="transmembrane region" description="Helical" evidence="5">
    <location>
        <begin position="344"/>
        <end position="365"/>
    </location>
</feature>
<dbReference type="Gene3D" id="3.90.226.10">
    <property type="entry name" value="2-enoyl-CoA Hydratase, Chain A, domain 1"/>
    <property type="match status" value="1"/>
</dbReference>
<evidence type="ECO:0000313" key="9">
    <source>
        <dbReference type="EMBL" id="MBD7967588.1"/>
    </source>
</evidence>
<comment type="subcellular location">
    <subcellularLocation>
        <location evidence="1">Membrane</location>
        <topology evidence="1">Multi-pass membrane protein</topology>
    </subcellularLocation>
</comment>
<evidence type="ECO:0000259" key="6">
    <source>
        <dbReference type="Pfam" id="PF01957"/>
    </source>
</evidence>
<dbReference type="EMBL" id="JACSQL010000002">
    <property type="protein sequence ID" value="MBD7967588.1"/>
    <property type="molecule type" value="Genomic_DNA"/>
</dbReference>
<dbReference type="Pfam" id="PF24961">
    <property type="entry name" value="NfeD_membrane"/>
    <property type="match status" value="1"/>
</dbReference>
<feature type="transmembrane region" description="Helical" evidence="5">
    <location>
        <begin position="243"/>
        <end position="263"/>
    </location>
</feature>
<feature type="domain" description="NfeD integral membrane" evidence="7">
    <location>
        <begin position="249"/>
        <end position="362"/>
    </location>
</feature>
<keyword evidence="10" id="KW-1185">Reference proteome</keyword>
<protein>
    <submittedName>
        <fullName evidence="9">Nodulation protein NfeD</fullName>
    </submittedName>
</protein>
<feature type="domain" description="NfeD1b N-terminal" evidence="8">
    <location>
        <begin position="40"/>
        <end position="230"/>
    </location>
</feature>
<evidence type="ECO:0000256" key="2">
    <source>
        <dbReference type="ARBA" id="ARBA00022692"/>
    </source>
</evidence>
<dbReference type="Gene3D" id="2.40.50.140">
    <property type="entry name" value="Nucleic acid-binding proteins"/>
    <property type="match status" value="1"/>
</dbReference>
<evidence type="ECO:0000256" key="5">
    <source>
        <dbReference type="SAM" id="Phobius"/>
    </source>
</evidence>
<accession>A0ABR8SWA8</accession>
<dbReference type="InterPro" id="IPR002810">
    <property type="entry name" value="NfeD-like_C"/>
</dbReference>
<dbReference type="PANTHER" id="PTHR33507:SF3">
    <property type="entry name" value="INNER MEMBRANE PROTEIN YBBJ"/>
    <property type="match status" value="1"/>
</dbReference>
<proteinExistence type="predicted"/>
<dbReference type="RefSeq" id="WP_191798840.1">
    <property type="nucleotide sequence ID" value="NZ_JACSQL010000002.1"/>
</dbReference>
<evidence type="ECO:0000256" key="3">
    <source>
        <dbReference type="ARBA" id="ARBA00022989"/>
    </source>
</evidence>
<dbReference type="CDD" id="cd07021">
    <property type="entry name" value="Clp_protease_NfeD_like"/>
    <property type="match status" value="1"/>
</dbReference>
<feature type="transmembrane region" description="Helical" evidence="5">
    <location>
        <begin position="270"/>
        <end position="292"/>
    </location>
</feature>
<dbReference type="InterPro" id="IPR029045">
    <property type="entry name" value="ClpP/crotonase-like_dom_sf"/>
</dbReference>
<evidence type="ECO:0000259" key="8">
    <source>
        <dbReference type="Pfam" id="PF25145"/>
    </source>
</evidence>
<evidence type="ECO:0000259" key="7">
    <source>
        <dbReference type="Pfam" id="PF24961"/>
    </source>
</evidence>
<evidence type="ECO:0000256" key="1">
    <source>
        <dbReference type="ARBA" id="ARBA00004141"/>
    </source>
</evidence>
<dbReference type="InterPro" id="IPR056738">
    <property type="entry name" value="NfeD1b_N"/>
</dbReference>
<dbReference type="InterPro" id="IPR056739">
    <property type="entry name" value="NfeD_membrane"/>
</dbReference>
<keyword evidence="2 5" id="KW-0812">Transmembrane</keyword>
<gene>
    <name evidence="9" type="ORF">H9647_05900</name>
</gene>
<sequence length="458" mass="49156">MNKIKNWKFPVIILIAFFVTLVSAFVQPQGVQAAVKDGAVYVIPVDQPIERGLQKFMERGFKEAEEMQAGLIILQINTPGGLVATTKEIGDMIQASKIPTVAYINGDAASAGSYIALVSDYIAMSPASTIGAAALVDGRNNYIDDPKLVATWKSNMQAAAEKNDRKKEIAGGMTDLNMVVEMPEINKTKEKGQVISLTAKEALEVGYADKIVTSPAEVATWLNYSTDNIYTMEQTAFEKLSSFLTHPVVSTILLFIGIAGILIELFVPGFGVPGIVGFLSFVLYFGGSYVAGIGGSETWFLFIIGIALLVSELFVPSFGILGVLGSASLITGVVRAAYDTSTALVSLGIATAAAIALVIIVSIVFKEKGIWNRFILSDNMTADRGYSSVRTREDLIGMEGVSATPLRPSGTAVIGTERVDVITEGDYILANEPIYVYKVEGSRVVVKKQSEREFNGVK</sequence>
<feature type="domain" description="NfeD-like C-terminal" evidence="6">
    <location>
        <begin position="393"/>
        <end position="448"/>
    </location>
</feature>
<keyword evidence="3 5" id="KW-1133">Transmembrane helix</keyword>
<dbReference type="Pfam" id="PF25145">
    <property type="entry name" value="NfeD1b_N"/>
    <property type="match status" value="1"/>
</dbReference>